<evidence type="ECO:0000313" key="3">
    <source>
        <dbReference type="Proteomes" id="UP001159405"/>
    </source>
</evidence>
<gene>
    <name evidence="2" type="ORF">PLOB_00042210</name>
</gene>
<sequence>MTFLAVLFVINILSIHLGASDELLSCFHCTSYSSMGDCTENQQKVNCPIDANRCGVLLMHSQGINRFGKGCVSEEICQEYQAPGYYEITMAQSAN</sequence>
<organism evidence="2 3">
    <name type="scientific">Porites lobata</name>
    <dbReference type="NCBI Taxonomy" id="104759"/>
    <lineage>
        <taxon>Eukaryota</taxon>
        <taxon>Metazoa</taxon>
        <taxon>Cnidaria</taxon>
        <taxon>Anthozoa</taxon>
        <taxon>Hexacorallia</taxon>
        <taxon>Scleractinia</taxon>
        <taxon>Fungiina</taxon>
        <taxon>Poritidae</taxon>
        <taxon>Porites</taxon>
    </lineage>
</organism>
<protein>
    <recommendedName>
        <fullName evidence="4">Sodefrin-like factor</fullName>
    </recommendedName>
</protein>
<keyword evidence="3" id="KW-1185">Reference proteome</keyword>
<name>A0ABN8PEW4_9CNID</name>
<dbReference type="Gene3D" id="2.10.60.10">
    <property type="entry name" value="CD59"/>
    <property type="match status" value="1"/>
</dbReference>
<keyword evidence="1" id="KW-0732">Signal</keyword>
<dbReference type="Proteomes" id="UP001159405">
    <property type="component" value="Unassembled WGS sequence"/>
</dbReference>
<dbReference type="InterPro" id="IPR045860">
    <property type="entry name" value="Snake_toxin-like_sf"/>
</dbReference>
<feature type="chain" id="PRO_5046647789" description="Sodefrin-like factor" evidence="1">
    <location>
        <begin position="21"/>
        <end position="95"/>
    </location>
</feature>
<reference evidence="2 3" key="1">
    <citation type="submission" date="2022-05" db="EMBL/GenBank/DDBJ databases">
        <authorList>
            <consortium name="Genoscope - CEA"/>
            <person name="William W."/>
        </authorList>
    </citation>
    <scope>NUCLEOTIDE SEQUENCE [LARGE SCALE GENOMIC DNA]</scope>
</reference>
<evidence type="ECO:0008006" key="4">
    <source>
        <dbReference type="Google" id="ProtNLM"/>
    </source>
</evidence>
<dbReference type="SUPFAM" id="SSF57302">
    <property type="entry name" value="Snake toxin-like"/>
    <property type="match status" value="1"/>
</dbReference>
<accession>A0ABN8PEW4</accession>
<proteinExistence type="predicted"/>
<feature type="signal peptide" evidence="1">
    <location>
        <begin position="1"/>
        <end position="20"/>
    </location>
</feature>
<evidence type="ECO:0000256" key="1">
    <source>
        <dbReference type="SAM" id="SignalP"/>
    </source>
</evidence>
<evidence type="ECO:0000313" key="2">
    <source>
        <dbReference type="EMBL" id="CAH3142209.1"/>
    </source>
</evidence>
<dbReference type="EMBL" id="CALNXK010000068">
    <property type="protein sequence ID" value="CAH3142209.1"/>
    <property type="molecule type" value="Genomic_DNA"/>
</dbReference>
<comment type="caution">
    <text evidence="2">The sequence shown here is derived from an EMBL/GenBank/DDBJ whole genome shotgun (WGS) entry which is preliminary data.</text>
</comment>
<dbReference type="CDD" id="cd00117">
    <property type="entry name" value="TFP"/>
    <property type="match status" value="1"/>
</dbReference>